<dbReference type="Proteomes" id="UP001200313">
    <property type="component" value="Unassembled WGS sequence"/>
</dbReference>
<dbReference type="EMBL" id="JAKNJB010000007">
    <property type="protein sequence ID" value="MCG4526527.1"/>
    <property type="molecule type" value="Genomic_DNA"/>
</dbReference>
<organism evidence="1 2">
    <name type="scientific">Intestinimonas massiliensis</name>
    <name type="common">ex Afouda et al. 2020</name>
    <dbReference type="NCBI Taxonomy" id="1673721"/>
    <lineage>
        <taxon>Bacteria</taxon>
        <taxon>Bacillati</taxon>
        <taxon>Bacillota</taxon>
        <taxon>Clostridia</taxon>
        <taxon>Eubacteriales</taxon>
        <taxon>Intestinimonas</taxon>
    </lineage>
</organism>
<gene>
    <name evidence="1" type="ORF">L0P79_05465</name>
</gene>
<accession>A0ABS9M6U2</accession>
<reference evidence="1 2" key="1">
    <citation type="submission" date="2022-01" db="EMBL/GenBank/DDBJ databases">
        <title>Collection of gut derived symbiotic bacterial strains cultured from healthy donors.</title>
        <authorList>
            <person name="Lin H."/>
            <person name="Kohout C."/>
            <person name="Waligurski E."/>
            <person name="Pamer E.G."/>
        </authorList>
    </citation>
    <scope>NUCLEOTIDE SEQUENCE [LARGE SCALE GENOMIC DNA]</scope>
    <source>
        <strain evidence="1 2">DFI.3.7</strain>
    </source>
</reference>
<proteinExistence type="predicted"/>
<evidence type="ECO:0000313" key="1">
    <source>
        <dbReference type="EMBL" id="MCG4526527.1"/>
    </source>
</evidence>
<comment type="caution">
    <text evidence="1">The sequence shown here is derived from an EMBL/GenBank/DDBJ whole genome shotgun (WGS) entry which is preliminary data.</text>
</comment>
<evidence type="ECO:0000313" key="2">
    <source>
        <dbReference type="Proteomes" id="UP001200313"/>
    </source>
</evidence>
<name>A0ABS9M6U2_9FIRM</name>
<protein>
    <submittedName>
        <fullName evidence="1">Zinc ribbon domain-containing protein</fullName>
    </submittedName>
</protein>
<sequence>MKPEWNHFICRTYKKSGPEVCTGHYIREVILDEVVLEDLLQVTAMAQEHTQEFAEYIGGRQSAEAQREIRKQEKELAAMRKGSTELDAIFKRLYEDSVLGRITTEQFQTLSGSYAKEQEQLRHDIRKLWETVTSTEASSQRPSDTPTSRN</sequence>
<keyword evidence="2" id="KW-1185">Reference proteome</keyword>